<dbReference type="SUPFAM" id="SSF48726">
    <property type="entry name" value="Immunoglobulin"/>
    <property type="match status" value="1"/>
</dbReference>
<evidence type="ECO:0000313" key="2">
    <source>
        <dbReference type="EMBL" id="CAD7278120.1"/>
    </source>
</evidence>
<dbReference type="EMBL" id="OA883156">
    <property type="protein sequence ID" value="CAD7278120.1"/>
    <property type="molecule type" value="Genomic_DNA"/>
</dbReference>
<proteinExistence type="predicted"/>
<reference evidence="2" key="1">
    <citation type="submission" date="2020-11" db="EMBL/GenBank/DDBJ databases">
        <authorList>
            <person name="Tran Van P."/>
        </authorList>
    </citation>
    <scope>NUCLEOTIDE SEQUENCE</scope>
</reference>
<organism evidence="2">
    <name type="scientific">Notodromas monacha</name>
    <dbReference type="NCBI Taxonomy" id="399045"/>
    <lineage>
        <taxon>Eukaryota</taxon>
        <taxon>Metazoa</taxon>
        <taxon>Ecdysozoa</taxon>
        <taxon>Arthropoda</taxon>
        <taxon>Crustacea</taxon>
        <taxon>Oligostraca</taxon>
        <taxon>Ostracoda</taxon>
        <taxon>Podocopa</taxon>
        <taxon>Podocopida</taxon>
        <taxon>Cypridocopina</taxon>
        <taxon>Cypridoidea</taxon>
        <taxon>Cyprididae</taxon>
        <taxon>Notodromas</taxon>
    </lineage>
</organism>
<keyword evidence="3" id="KW-1185">Reference proteome</keyword>
<evidence type="ECO:0000313" key="3">
    <source>
        <dbReference type="Proteomes" id="UP000678499"/>
    </source>
</evidence>
<dbReference type="OrthoDB" id="8049355at2759"/>
<dbReference type="AlphaFoldDB" id="A0A7R9BPM4"/>
<dbReference type="Proteomes" id="UP000678499">
    <property type="component" value="Unassembled WGS sequence"/>
</dbReference>
<dbReference type="Gene3D" id="2.60.40.10">
    <property type="entry name" value="Immunoglobulins"/>
    <property type="match status" value="1"/>
</dbReference>
<accession>A0A7R9BPM4</accession>
<dbReference type="InterPro" id="IPR013783">
    <property type="entry name" value="Ig-like_fold"/>
</dbReference>
<dbReference type="InterPro" id="IPR036179">
    <property type="entry name" value="Ig-like_dom_sf"/>
</dbReference>
<gene>
    <name evidence="2" type="ORF">NMOB1V02_LOCUS5831</name>
</gene>
<evidence type="ECO:0000259" key="1">
    <source>
        <dbReference type="PROSITE" id="PS50835"/>
    </source>
</evidence>
<protein>
    <recommendedName>
        <fullName evidence="1">Ig-like domain-containing protein</fullName>
    </recommendedName>
</protein>
<dbReference type="InterPro" id="IPR037448">
    <property type="entry name" value="Zig-8"/>
</dbReference>
<dbReference type="EMBL" id="CAJPEX010001119">
    <property type="protein sequence ID" value="CAG0918272.1"/>
    <property type="molecule type" value="Genomic_DNA"/>
</dbReference>
<sequence length="91" mass="10503">MLIAFNDEETISRICYVAWIRDRDQHILTVNNTTFISDARFGPIHMPQLASWALRIKYVDTNDAGFYECQISTTPKKSRSIELKIVVLRGV</sequence>
<dbReference type="PANTHER" id="PTHR23279:SF21">
    <property type="entry name" value="DEFECTIVE PROBOSCIS EXTENSION RESPONSE 11, ISOFORM B-RELATED"/>
    <property type="match status" value="1"/>
</dbReference>
<dbReference type="InterPro" id="IPR007110">
    <property type="entry name" value="Ig-like_dom"/>
</dbReference>
<dbReference type="PROSITE" id="PS50835">
    <property type="entry name" value="IG_LIKE"/>
    <property type="match status" value="1"/>
</dbReference>
<dbReference type="GO" id="GO:0032589">
    <property type="term" value="C:neuron projection membrane"/>
    <property type="evidence" value="ECO:0007669"/>
    <property type="project" value="TreeGrafter"/>
</dbReference>
<dbReference type="PANTHER" id="PTHR23279">
    <property type="entry name" value="DEFECTIVE PROBOSCIS EXTENSION RESPONSE DPR -RELATED"/>
    <property type="match status" value="1"/>
</dbReference>
<dbReference type="GO" id="GO:0050808">
    <property type="term" value="P:synapse organization"/>
    <property type="evidence" value="ECO:0007669"/>
    <property type="project" value="TreeGrafter"/>
</dbReference>
<feature type="domain" description="Ig-like" evidence="1">
    <location>
        <begin position="17"/>
        <end position="82"/>
    </location>
</feature>
<name>A0A7R9BPM4_9CRUS</name>